<dbReference type="RefSeq" id="WP_119534445.1">
    <property type="nucleotide sequence ID" value="NZ_NRJF01000062.1"/>
</dbReference>
<dbReference type="EMBL" id="NRJF01000062">
    <property type="protein sequence ID" value="RIY36449.1"/>
    <property type="molecule type" value="Genomic_DNA"/>
</dbReference>
<name>A0A3A1YGR2_9GAMM</name>
<organism evidence="2 3">
    <name type="scientific">Psittacicella gerlachiana</name>
    <dbReference type="NCBI Taxonomy" id="2028574"/>
    <lineage>
        <taxon>Bacteria</taxon>
        <taxon>Pseudomonadati</taxon>
        <taxon>Pseudomonadota</taxon>
        <taxon>Gammaproteobacteria</taxon>
        <taxon>Pasteurellales</taxon>
        <taxon>Psittacicellaceae</taxon>
        <taxon>Psittacicella</taxon>
    </lineage>
</organism>
<feature type="chain" id="PRO_5017190786" evidence="1">
    <location>
        <begin position="22"/>
        <end position="194"/>
    </location>
</feature>
<sequence>MKKLLLVAGLVSLSLMPTAWGQTWQTCGKIANDLQRLNCYDKLYRQQTIGGWEYQRVKQTRVLARLTSQNGVEIMGTKNVRAQLVLVRDRELGEYLAIVLEQDSLACKEAGCYLRYTFGKGKREQIYLPGIDQARAEQIGATQALVLKQNPQLENFIYRLKTNTSLTLELQTFSGGVKSFTFNLEELTWPPRRN</sequence>
<keyword evidence="1" id="KW-0732">Signal</keyword>
<evidence type="ECO:0000313" key="2">
    <source>
        <dbReference type="EMBL" id="RIY36449.1"/>
    </source>
</evidence>
<comment type="caution">
    <text evidence="2">The sequence shown here is derived from an EMBL/GenBank/DDBJ whole genome shotgun (WGS) entry which is preliminary data.</text>
</comment>
<reference evidence="2 3" key="1">
    <citation type="submission" date="2017-08" db="EMBL/GenBank/DDBJ databases">
        <title>Reclassification of Bisgaard taxon 37 and 44.</title>
        <authorList>
            <person name="Christensen H."/>
        </authorList>
    </citation>
    <scope>NUCLEOTIDE SEQUENCE [LARGE SCALE GENOMIC DNA]</scope>
    <source>
        <strain evidence="2 3">EEAB3T1</strain>
    </source>
</reference>
<evidence type="ECO:0000256" key="1">
    <source>
        <dbReference type="SAM" id="SignalP"/>
    </source>
</evidence>
<dbReference type="AlphaFoldDB" id="A0A3A1YGR2"/>
<proteinExistence type="predicted"/>
<accession>A0A3A1YGR2</accession>
<keyword evidence="3" id="KW-1185">Reference proteome</keyword>
<gene>
    <name evidence="2" type="ORF">CKF59_02690</name>
</gene>
<evidence type="ECO:0000313" key="3">
    <source>
        <dbReference type="Proteomes" id="UP000265964"/>
    </source>
</evidence>
<feature type="signal peptide" evidence="1">
    <location>
        <begin position="1"/>
        <end position="21"/>
    </location>
</feature>
<dbReference type="Proteomes" id="UP000265964">
    <property type="component" value="Unassembled WGS sequence"/>
</dbReference>
<protein>
    <submittedName>
        <fullName evidence="2">Uncharacterized protein</fullName>
    </submittedName>
</protein>